<organism evidence="1 2">
    <name type="scientific">Dioscorea alata</name>
    <name type="common">Purple yam</name>
    <dbReference type="NCBI Taxonomy" id="55571"/>
    <lineage>
        <taxon>Eukaryota</taxon>
        <taxon>Viridiplantae</taxon>
        <taxon>Streptophyta</taxon>
        <taxon>Embryophyta</taxon>
        <taxon>Tracheophyta</taxon>
        <taxon>Spermatophyta</taxon>
        <taxon>Magnoliopsida</taxon>
        <taxon>Liliopsida</taxon>
        <taxon>Dioscoreales</taxon>
        <taxon>Dioscoreaceae</taxon>
        <taxon>Dioscorea</taxon>
    </lineage>
</organism>
<dbReference type="Proteomes" id="UP000827976">
    <property type="component" value="Chromosome 20"/>
</dbReference>
<sequence>MARPCGYRRATRTLPGGRATLPLTRWCRPSPGPPGLAEPCASCPSARRVGAALSRPLHEGRAPTVPCRPRRGAGVPLSVGCGGGSRARRPPSLGTLPARPWRVRVAAGEPLGPWPGVGRCCRSRGGVARPPVAPVLPGRARRAPLPAQLVPR</sequence>
<name>A0ACB7TQB4_DIOAL</name>
<evidence type="ECO:0000313" key="2">
    <source>
        <dbReference type="Proteomes" id="UP000827976"/>
    </source>
</evidence>
<proteinExistence type="predicted"/>
<evidence type="ECO:0000313" key="1">
    <source>
        <dbReference type="EMBL" id="KAH7650836.1"/>
    </source>
</evidence>
<accession>A0ACB7TQB4</accession>
<gene>
    <name evidence="1" type="ORF">IHE45_20G017900</name>
</gene>
<keyword evidence="2" id="KW-1185">Reference proteome</keyword>
<reference evidence="2" key="1">
    <citation type="journal article" date="2022" name="Nat. Commun.">
        <title>Chromosome evolution and the genetic basis of agronomically important traits in greater yam.</title>
        <authorList>
            <person name="Bredeson J.V."/>
            <person name="Lyons J.B."/>
            <person name="Oniyinde I.O."/>
            <person name="Okereke N.R."/>
            <person name="Kolade O."/>
            <person name="Nnabue I."/>
            <person name="Nwadili C.O."/>
            <person name="Hribova E."/>
            <person name="Parker M."/>
            <person name="Nwogha J."/>
            <person name="Shu S."/>
            <person name="Carlson J."/>
            <person name="Kariba R."/>
            <person name="Muthemba S."/>
            <person name="Knop K."/>
            <person name="Barton G.J."/>
            <person name="Sherwood A.V."/>
            <person name="Lopez-Montes A."/>
            <person name="Asiedu R."/>
            <person name="Jamnadass R."/>
            <person name="Muchugi A."/>
            <person name="Goodstein D."/>
            <person name="Egesi C.N."/>
            <person name="Featherston J."/>
            <person name="Asfaw A."/>
            <person name="Simpson G.G."/>
            <person name="Dolezel J."/>
            <person name="Hendre P.S."/>
            <person name="Van Deynze A."/>
            <person name="Kumar P.L."/>
            <person name="Obidiegwu J.E."/>
            <person name="Bhattacharjee R."/>
            <person name="Rokhsar D.S."/>
        </authorList>
    </citation>
    <scope>NUCLEOTIDE SEQUENCE [LARGE SCALE GENOMIC DNA]</scope>
    <source>
        <strain evidence="2">cv. TDa95/00328</strain>
    </source>
</reference>
<dbReference type="EMBL" id="CM037030">
    <property type="protein sequence ID" value="KAH7650836.1"/>
    <property type="molecule type" value="Genomic_DNA"/>
</dbReference>
<protein>
    <submittedName>
        <fullName evidence="1">Uncharacterized protein</fullName>
    </submittedName>
</protein>
<comment type="caution">
    <text evidence="1">The sequence shown here is derived from an EMBL/GenBank/DDBJ whole genome shotgun (WGS) entry which is preliminary data.</text>
</comment>